<evidence type="ECO:0000313" key="2">
    <source>
        <dbReference type="Proteomes" id="UP000005446"/>
    </source>
</evidence>
<comment type="caution">
    <text evidence="1">The sequence shown here is derived from an EMBL/GenBank/DDBJ whole genome shotgun (WGS) entry which is preliminary data.</text>
</comment>
<gene>
    <name evidence="1" type="ORF">M7I_8345</name>
</gene>
<reference evidence="1 2" key="1">
    <citation type="journal article" date="2012" name="Eukaryot. Cell">
        <title>Genome sequence of the fungus Glarea lozoyensis: the first genome sequence of a species from the Helotiaceae family.</title>
        <authorList>
            <person name="Youssar L."/>
            <person name="Gruening B.A."/>
            <person name="Erxleben A."/>
            <person name="Guenther S."/>
            <person name="Huettel W."/>
        </authorList>
    </citation>
    <scope>NUCLEOTIDE SEQUENCE [LARGE SCALE GENOMIC DNA]</scope>
    <source>
        <strain evidence="2">ATCC 74030 / MF5533</strain>
    </source>
</reference>
<dbReference type="AlphaFoldDB" id="H0EZR7"/>
<protein>
    <submittedName>
        <fullName evidence="1">Uncharacterized protein</fullName>
    </submittedName>
</protein>
<name>H0EZR7_GLAL7</name>
<accession>H0EZR7</accession>
<dbReference type="Proteomes" id="UP000005446">
    <property type="component" value="Unassembled WGS sequence"/>
</dbReference>
<keyword evidence="2" id="KW-1185">Reference proteome</keyword>
<organism evidence="1 2">
    <name type="scientific">Glarea lozoyensis (strain ATCC 74030 / MF5533)</name>
    <dbReference type="NCBI Taxonomy" id="1104152"/>
    <lineage>
        <taxon>Eukaryota</taxon>
        <taxon>Fungi</taxon>
        <taxon>Dikarya</taxon>
        <taxon>Ascomycota</taxon>
        <taxon>Pezizomycotina</taxon>
        <taxon>Leotiomycetes</taxon>
        <taxon>Helotiales</taxon>
        <taxon>Helotiaceae</taxon>
        <taxon>Glarea</taxon>
    </lineage>
</organism>
<proteinExistence type="predicted"/>
<evidence type="ECO:0000313" key="1">
    <source>
        <dbReference type="EMBL" id="EHK95977.1"/>
    </source>
</evidence>
<dbReference type="HOGENOM" id="CLU_3175507_0_0_1"/>
<sequence length="47" mass="5146">MLLWQAALGHRLRPGRACQRTPNSESCWVLGSRLRAGLKISGGATRL</sequence>
<dbReference type="EMBL" id="AGUE01000316">
    <property type="protein sequence ID" value="EHK95977.1"/>
    <property type="molecule type" value="Genomic_DNA"/>
</dbReference>
<dbReference type="InParanoid" id="H0EZR7"/>